<evidence type="ECO:0000256" key="6">
    <source>
        <dbReference type="ARBA" id="ARBA00022829"/>
    </source>
</evidence>
<evidence type="ECO:0000313" key="11">
    <source>
        <dbReference type="Proteomes" id="UP000887565"/>
    </source>
</evidence>
<evidence type="ECO:0000256" key="1">
    <source>
        <dbReference type="ARBA" id="ARBA00004642"/>
    </source>
</evidence>
<dbReference type="OMA" id="MELYFRI"/>
<keyword evidence="8" id="KW-0131">Cell cycle</keyword>
<comment type="subcellular location">
    <subcellularLocation>
        <location evidence="1">Nucleus</location>
        <location evidence="1">Nucleoplasm</location>
    </subcellularLocation>
</comment>
<reference evidence="12" key="1">
    <citation type="submission" date="2022-11" db="UniProtKB">
        <authorList>
            <consortium name="WormBaseParasite"/>
        </authorList>
    </citation>
    <scope>IDENTIFICATION</scope>
</reference>
<evidence type="ECO:0000256" key="10">
    <source>
        <dbReference type="ARBA" id="ARBA00030523"/>
    </source>
</evidence>
<keyword evidence="7" id="KW-0539">Nucleus</keyword>
<dbReference type="PANTHER" id="PTHR21394">
    <property type="entry name" value="MAU2 CHROMATID COHESION FACTOR HOMOLOG"/>
    <property type="match status" value="1"/>
</dbReference>
<dbReference type="GO" id="GO:0007059">
    <property type="term" value="P:chromosome segregation"/>
    <property type="evidence" value="ECO:0007669"/>
    <property type="project" value="UniProtKB-KW"/>
</dbReference>
<evidence type="ECO:0000256" key="8">
    <source>
        <dbReference type="ARBA" id="ARBA00023306"/>
    </source>
</evidence>
<protein>
    <recommendedName>
        <fullName evidence="3">MAU2 chromatid cohesion factor homolog</fullName>
    </recommendedName>
    <alternativeName>
        <fullName evidence="10">Cohesin loading complex subunit SCC4 homolog</fullName>
    </alternativeName>
</protein>
<keyword evidence="11" id="KW-1185">Reference proteome</keyword>
<evidence type="ECO:0000256" key="4">
    <source>
        <dbReference type="ARBA" id="ARBA00022618"/>
    </source>
</evidence>
<name>A0A915L4H2_ROMCU</name>
<dbReference type="InterPro" id="IPR011990">
    <property type="entry name" value="TPR-like_helical_dom_sf"/>
</dbReference>
<dbReference type="GO" id="GO:0007064">
    <property type="term" value="P:mitotic sister chromatid cohesion"/>
    <property type="evidence" value="ECO:0007669"/>
    <property type="project" value="InterPro"/>
</dbReference>
<proteinExistence type="inferred from homology"/>
<accession>A0A915L4H2</accession>
<keyword evidence="6" id="KW-0159">Chromosome partition</keyword>
<keyword evidence="4" id="KW-0132">Cell division</keyword>
<dbReference type="GO" id="GO:0051301">
    <property type="term" value="P:cell division"/>
    <property type="evidence" value="ECO:0007669"/>
    <property type="project" value="UniProtKB-KW"/>
</dbReference>
<dbReference type="WBParaSite" id="nRc.2.0.1.t45652-RA">
    <property type="protein sequence ID" value="nRc.2.0.1.t45652-RA"/>
    <property type="gene ID" value="nRc.2.0.1.g45652"/>
</dbReference>
<dbReference type="SUPFAM" id="SSF48452">
    <property type="entry name" value="TPR-like"/>
    <property type="match status" value="2"/>
</dbReference>
<evidence type="ECO:0000313" key="12">
    <source>
        <dbReference type="WBParaSite" id="nRc.2.0.1.t45652-RA"/>
    </source>
</evidence>
<comment type="similarity">
    <text evidence="2">Belongs to the SCC4/mau-2 family.</text>
</comment>
<evidence type="ECO:0000256" key="2">
    <source>
        <dbReference type="ARBA" id="ARBA00008585"/>
    </source>
</evidence>
<dbReference type="Gene3D" id="1.25.40.10">
    <property type="entry name" value="Tetratricopeptide repeat domain"/>
    <property type="match status" value="1"/>
</dbReference>
<evidence type="ECO:0000256" key="3">
    <source>
        <dbReference type="ARBA" id="ARBA00017198"/>
    </source>
</evidence>
<evidence type="ECO:0000256" key="9">
    <source>
        <dbReference type="ARBA" id="ARBA00025632"/>
    </source>
</evidence>
<organism evidence="11 12">
    <name type="scientific">Romanomermis culicivorax</name>
    <name type="common">Nematode worm</name>
    <dbReference type="NCBI Taxonomy" id="13658"/>
    <lineage>
        <taxon>Eukaryota</taxon>
        <taxon>Metazoa</taxon>
        <taxon>Ecdysozoa</taxon>
        <taxon>Nematoda</taxon>
        <taxon>Enoplea</taxon>
        <taxon>Dorylaimia</taxon>
        <taxon>Mermithida</taxon>
        <taxon>Mermithoidea</taxon>
        <taxon>Mermithidae</taxon>
        <taxon>Romanomermis</taxon>
    </lineage>
</organism>
<evidence type="ECO:0000256" key="7">
    <source>
        <dbReference type="ARBA" id="ARBA00023242"/>
    </source>
</evidence>
<dbReference type="Pfam" id="PF10345">
    <property type="entry name" value="Cohesin_load"/>
    <property type="match status" value="2"/>
</dbReference>
<sequence length="452" mass="51546">MNLSSTDALSLSLLSLAEYFRTCCKPKVRQILQCLFAILNIPNQSQRMEIRTLMQIGLIYRYYTKNQELARIYLEKALSLSLTVNQFEDVVGQCSSSLADLYVEINEISACKDIIRRGLEHSKGHLFFQCKLLLQISQLSLNGQDYDAACQNLTTGIELCRTSNSFYLEALFLLSKAMIFMLKRQFQDLNDIFARCNQIMEHFDRISSGEVVVSSANNVFPKKDLLFTFSLALHVAHFTASAYATHNTAEFFHWMHNDSLCILVYLLTVVNNVQCGLMEKALKYIDRAHLHIDKLCRSPLSKVEHNFLLSVRAILHENAAICRLVMGNNALAIKDISLACQYCSANSKLLENHRPQLHTLLGMYCMSMNLLPNAEIHFNTVLRITRCIDLWTYVNLNLSICYFNCGREADFCTVLDRVTPDKLQTKSDSIKAASCFVKGLQMFCQNRIPESK</sequence>
<dbReference type="AlphaFoldDB" id="A0A915L4H2"/>
<dbReference type="InterPro" id="IPR019440">
    <property type="entry name" value="MAU2"/>
</dbReference>
<dbReference type="GO" id="GO:0005654">
    <property type="term" value="C:nucleoplasm"/>
    <property type="evidence" value="ECO:0007669"/>
    <property type="project" value="UniProtKB-SubCell"/>
</dbReference>
<evidence type="ECO:0000256" key="5">
    <source>
        <dbReference type="ARBA" id="ARBA00022776"/>
    </source>
</evidence>
<keyword evidence="5" id="KW-0498">Mitosis</keyword>
<comment type="function">
    <text evidence="9">Required for association of the cohesin complex with chromatin during interphase. Plays a role in sister chromatid cohesion and normal progression through prometaphase.</text>
</comment>
<dbReference type="Proteomes" id="UP000887565">
    <property type="component" value="Unplaced"/>
</dbReference>